<dbReference type="InterPro" id="IPR005829">
    <property type="entry name" value="Sugar_transporter_CS"/>
</dbReference>
<evidence type="ECO:0000256" key="8">
    <source>
        <dbReference type="SAM" id="Phobius"/>
    </source>
</evidence>
<dbReference type="Pfam" id="PF00083">
    <property type="entry name" value="Sugar_tr"/>
    <property type="match status" value="1"/>
</dbReference>
<evidence type="ECO:0000313" key="11">
    <source>
        <dbReference type="Proteomes" id="UP001595536"/>
    </source>
</evidence>
<proteinExistence type="inferred from homology"/>
<feature type="transmembrane region" description="Helical" evidence="8">
    <location>
        <begin position="157"/>
        <end position="176"/>
    </location>
</feature>
<evidence type="ECO:0000256" key="2">
    <source>
        <dbReference type="ARBA" id="ARBA00010992"/>
    </source>
</evidence>
<feature type="transmembrane region" description="Helical" evidence="8">
    <location>
        <begin position="237"/>
        <end position="263"/>
    </location>
</feature>
<evidence type="ECO:0000259" key="9">
    <source>
        <dbReference type="PROSITE" id="PS50850"/>
    </source>
</evidence>
<comment type="similarity">
    <text evidence="2 7">Belongs to the major facilitator superfamily. Sugar transporter (TC 2.A.1.1) family.</text>
</comment>
<protein>
    <submittedName>
        <fullName evidence="10">Sugar porter family MFS transporter</fullName>
    </submittedName>
</protein>
<evidence type="ECO:0000256" key="6">
    <source>
        <dbReference type="ARBA" id="ARBA00023136"/>
    </source>
</evidence>
<keyword evidence="11" id="KW-1185">Reference proteome</keyword>
<reference evidence="11" key="1">
    <citation type="journal article" date="2019" name="Int. J. Syst. Evol. Microbiol.">
        <title>The Global Catalogue of Microorganisms (GCM) 10K type strain sequencing project: providing services to taxonomists for standard genome sequencing and annotation.</title>
        <authorList>
            <consortium name="The Broad Institute Genomics Platform"/>
            <consortium name="The Broad Institute Genome Sequencing Center for Infectious Disease"/>
            <person name="Wu L."/>
            <person name="Ma J."/>
        </authorList>
    </citation>
    <scope>NUCLEOTIDE SEQUENCE [LARGE SCALE GENOMIC DNA]</scope>
    <source>
        <strain evidence="11">CCM 7941</strain>
    </source>
</reference>
<dbReference type="PANTHER" id="PTHR48020">
    <property type="entry name" value="PROTON MYO-INOSITOL COTRANSPORTER"/>
    <property type="match status" value="1"/>
</dbReference>
<dbReference type="NCBIfam" id="TIGR00879">
    <property type="entry name" value="SP"/>
    <property type="match status" value="1"/>
</dbReference>
<feature type="transmembrane region" description="Helical" evidence="8">
    <location>
        <begin position="339"/>
        <end position="360"/>
    </location>
</feature>
<dbReference type="PANTHER" id="PTHR48020:SF12">
    <property type="entry name" value="PROTON MYO-INOSITOL COTRANSPORTER"/>
    <property type="match status" value="1"/>
</dbReference>
<evidence type="ECO:0000256" key="4">
    <source>
        <dbReference type="ARBA" id="ARBA00022692"/>
    </source>
</evidence>
<feature type="transmembrane region" description="Helical" evidence="8">
    <location>
        <begin position="130"/>
        <end position="151"/>
    </location>
</feature>
<feature type="transmembrane region" description="Helical" evidence="8">
    <location>
        <begin position="398"/>
        <end position="423"/>
    </location>
</feature>
<feature type="transmembrane region" description="Helical" evidence="8">
    <location>
        <begin position="309"/>
        <end position="333"/>
    </location>
</feature>
<dbReference type="InterPro" id="IPR036259">
    <property type="entry name" value="MFS_trans_sf"/>
</dbReference>
<organism evidence="10 11">
    <name type="scientific">Camelimonas abortus</name>
    <dbReference type="NCBI Taxonomy" id="1017184"/>
    <lineage>
        <taxon>Bacteria</taxon>
        <taxon>Pseudomonadati</taxon>
        <taxon>Pseudomonadota</taxon>
        <taxon>Alphaproteobacteria</taxon>
        <taxon>Hyphomicrobiales</taxon>
        <taxon>Chelatococcaceae</taxon>
        <taxon>Camelimonas</taxon>
    </lineage>
</organism>
<comment type="caution">
    <text evidence="10">The sequence shown here is derived from an EMBL/GenBank/DDBJ whole genome shotgun (WGS) entry which is preliminary data.</text>
</comment>
<dbReference type="SUPFAM" id="SSF103473">
    <property type="entry name" value="MFS general substrate transporter"/>
    <property type="match status" value="1"/>
</dbReference>
<dbReference type="RefSeq" id="WP_376831229.1">
    <property type="nucleotide sequence ID" value="NZ_JBHLWR010000006.1"/>
</dbReference>
<accession>A0ABV7LB55</accession>
<evidence type="ECO:0000256" key="5">
    <source>
        <dbReference type="ARBA" id="ARBA00022989"/>
    </source>
</evidence>
<dbReference type="PROSITE" id="PS50850">
    <property type="entry name" value="MFS"/>
    <property type="match status" value="1"/>
</dbReference>
<feature type="transmembrane region" description="Helical" evidence="8">
    <location>
        <begin position="70"/>
        <end position="88"/>
    </location>
</feature>
<dbReference type="EMBL" id="JBHRUV010000012">
    <property type="protein sequence ID" value="MFC3265110.1"/>
    <property type="molecule type" value="Genomic_DNA"/>
</dbReference>
<keyword evidence="6 8" id="KW-0472">Membrane</keyword>
<evidence type="ECO:0000313" key="10">
    <source>
        <dbReference type="EMBL" id="MFC3265110.1"/>
    </source>
</evidence>
<feature type="transmembrane region" description="Helical" evidence="8">
    <location>
        <begin position="372"/>
        <end position="392"/>
    </location>
</feature>
<gene>
    <name evidence="10" type="ORF">ACFOEX_01885</name>
</gene>
<evidence type="ECO:0000256" key="1">
    <source>
        <dbReference type="ARBA" id="ARBA00004141"/>
    </source>
</evidence>
<evidence type="ECO:0000256" key="7">
    <source>
        <dbReference type="RuleBase" id="RU003346"/>
    </source>
</evidence>
<name>A0ABV7LB55_9HYPH</name>
<feature type="transmembrane region" description="Helical" evidence="8">
    <location>
        <begin position="275"/>
        <end position="300"/>
    </location>
</feature>
<dbReference type="PROSITE" id="PS00216">
    <property type="entry name" value="SUGAR_TRANSPORT_1"/>
    <property type="match status" value="2"/>
</dbReference>
<dbReference type="Gene3D" id="1.20.1250.20">
    <property type="entry name" value="MFS general substrate transporter like domains"/>
    <property type="match status" value="1"/>
</dbReference>
<sequence>MPYVIAIIAGLSGFLFGYDEGVIAGALAALHARFSLAPLVEGLITAAVPFGALFGSLAGGRLADSLGRRGALVTAGTLFAAGAALSALADGAAVLCAARLTLGLAIGFAAVAAPLYIAENAPPAHRGMLVSFYQLAITLGILGSYTAGFALGEGWRTMFAIGALPGAALALAMLAMRDTPRWLVLRGRDGEARAVLARSAPGATAEELEAQLQEIRDAARAPHQNAAAWTALFSRRVLPATIVGVGLFALQQLSGINAVIYYAPMVFAASGFDTHAAQLMATIGVGAVNVAVTVLAMALIDRIGRRRMLYLGFSVTAASLAVIAVAAASGAAWLNAVALAGLFAYIAGFAISLGPLPWLMMSEIFPLDVRPLGMGLAAISNWTLNALVVMLFPMALSAFGLALTFAFFAACCAAGLAFTRLYVPETAGASLEQIEAKLSAGAAGVAGARG</sequence>
<dbReference type="Proteomes" id="UP001595536">
    <property type="component" value="Unassembled WGS sequence"/>
</dbReference>
<dbReference type="InterPro" id="IPR020846">
    <property type="entry name" value="MFS_dom"/>
</dbReference>
<keyword evidence="5 8" id="KW-1133">Transmembrane helix</keyword>
<dbReference type="InterPro" id="IPR005828">
    <property type="entry name" value="MFS_sugar_transport-like"/>
</dbReference>
<keyword evidence="4 8" id="KW-0812">Transmembrane</keyword>
<feature type="transmembrane region" description="Helical" evidence="8">
    <location>
        <begin position="38"/>
        <end position="58"/>
    </location>
</feature>
<evidence type="ECO:0000256" key="3">
    <source>
        <dbReference type="ARBA" id="ARBA00022448"/>
    </source>
</evidence>
<feature type="transmembrane region" description="Helical" evidence="8">
    <location>
        <begin position="100"/>
        <end position="118"/>
    </location>
</feature>
<dbReference type="PRINTS" id="PR00171">
    <property type="entry name" value="SUGRTRNSPORT"/>
</dbReference>
<dbReference type="InterPro" id="IPR003663">
    <property type="entry name" value="Sugar/inositol_transpt"/>
</dbReference>
<comment type="subcellular location">
    <subcellularLocation>
        <location evidence="1">Membrane</location>
        <topology evidence="1">Multi-pass membrane protein</topology>
    </subcellularLocation>
</comment>
<dbReference type="InterPro" id="IPR050814">
    <property type="entry name" value="Myo-inositol_Transporter"/>
</dbReference>
<feature type="domain" description="Major facilitator superfamily (MFS) profile" evidence="9">
    <location>
        <begin position="5"/>
        <end position="427"/>
    </location>
</feature>
<keyword evidence="3 7" id="KW-0813">Transport</keyword>